<reference evidence="5" key="1">
    <citation type="journal article" date="2010" name="Genome Biol.">
        <title>Genome sequence of the necrotrophic plant pathogen Pythium ultimum reveals original pathogenicity mechanisms and effector repertoire.</title>
        <authorList>
            <person name="Levesque C.A."/>
            <person name="Brouwer H."/>
            <person name="Cano L."/>
            <person name="Hamilton J.P."/>
            <person name="Holt C."/>
            <person name="Huitema E."/>
            <person name="Raffaele S."/>
            <person name="Robideau G.P."/>
            <person name="Thines M."/>
            <person name="Win J."/>
            <person name="Zerillo M.M."/>
            <person name="Beakes G.W."/>
            <person name="Boore J.L."/>
            <person name="Busam D."/>
            <person name="Dumas B."/>
            <person name="Ferriera S."/>
            <person name="Fuerstenberg S.I."/>
            <person name="Gachon C.M."/>
            <person name="Gaulin E."/>
            <person name="Govers F."/>
            <person name="Grenville-Briggs L."/>
            <person name="Horner N."/>
            <person name="Hostetler J."/>
            <person name="Jiang R.H."/>
            <person name="Johnson J."/>
            <person name="Krajaejun T."/>
            <person name="Lin H."/>
            <person name="Meijer H.J."/>
            <person name="Moore B."/>
            <person name="Morris P."/>
            <person name="Phuntmart V."/>
            <person name="Puiu D."/>
            <person name="Shetty J."/>
            <person name="Stajich J.E."/>
            <person name="Tripathy S."/>
            <person name="Wawra S."/>
            <person name="van West P."/>
            <person name="Whitty B.R."/>
            <person name="Coutinho P.M."/>
            <person name="Henrissat B."/>
            <person name="Martin F."/>
            <person name="Thomas P.D."/>
            <person name="Tyler B.M."/>
            <person name="De Vries R.P."/>
            <person name="Kamoun S."/>
            <person name="Yandell M."/>
            <person name="Tisserat N."/>
            <person name="Buell C.R."/>
        </authorList>
    </citation>
    <scope>NUCLEOTIDE SEQUENCE</scope>
    <source>
        <strain evidence="5">DAOM:BR144</strain>
    </source>
</reference>
<protein>
    <recommendedName>
        <fullName evidence="6">mRNA decay factor PAT1 domain-containing protein</fullName>
    </recommendedName>
</protein>
<evidence type="ECO:0000256" key="2">
    <source>
        <dbReference type="ARBA" id="ARBA00022490"/>
    </source>
</evidence>
<feature type="region of interest" description="Disordered" evidence="3">
    <location>
        <begin position="446"/>
        <end position="477"/>
    </location>
</feature>
<dbReference type="GO" id="GO:0000290">
    <property type="term" value="P:deadenylation-dependent decapping of nuclear-transcribed mRNA"/>
    <property type="evidence" value="ECO:0007669"/>
    <property type="project" value="InterPro"/>
</dbReference>
<dbReference type="STRING" id="431595.K3XB49"/>
<dbReference type="eggNOG" id="ENOG502RX8Q">
    <property type="taxonomic scope" value="Eukaryota"/>
</dbReference>
<evidence type="ECO:0008006" key="6">
    <source>
        <dbReference type="Google" id="ProtNLM"/>
    </source>
</evidence>
<feature type="compositionally biased region" description="Low complexity" evidence="3">
    <location>
        <begin position="280"/>
        <end position="290"/>
    </location>
</feature>
<dbReference type="Proteomes" id="UP000019132">
    <property type="component" value="Unassembled WGS sequence"/>
</dbReference>
<keyword evidence="2" id="KW-0963">Cytoplasm</keyword>
<dbReference type="GO" id="GO:0000932">
    <property type="term" value="C:P-body"/>
    <property type="evidence" value="ECO:0007669"/>
    <property type="project" value="UniProtKB-SubCell"/>
</dbReference>
<organism evidence="4 5">
    <name type="scientific">Globisporangium ultimum (strain ATCC 200006 / CBS 805.95 / DAOM BR144)</name>
    <name type="common">Pythium ultimum</name>
    <dbReference type="NCBI Taxonomy" id="431595"/>
    <lineage>
        <taxon>Eukaryota</taxon>
        <taxon>Sar</taxon>
        <taxon>Stramenopiles</taxon>
        <taxon>Oomycota</taxon>
        <taxon>Peronosporomycetes</taxon>
        <taxon>Pythiales</taxon>
        <taxon>Pythiaceae</taxon>
        <taxon>Globisporangium</taxon>
    </lineage>
</organism>
<dbReference type="OMA" id="HMMPPPH"/>
<dbReference type="HOGENOM" id="CLU_022226_0_0_1"/>
<feature type="compositionally biased region" description="Low complexity" evidence="3">
    <location>
        <begin position="213"/>
        <end position="222"/>
    </location>
</feature>
<dbReference type="PANTHER" id="PTHR21551:SF0">
    <property type="entry name" value="PROTEIN ASSOCIATED WITH TOPO II RELATED-1, ISOFORM A"/>
    <property type="match status" value="1"/>
</dbReference>
<proteinExistence type="predicted"/>
<evidence type="ECO:0000256" key="1">
    <source>
        <dbReference type="ARBA" id="ARBA00004201"/>
    </source>
</evidence>
<dbReference type="EnsemblProtists" id="PYU1_T014448">
    <property type="protein sequence ID" value="PYU1_T014448"/>
    <property type="gene ID" value="PYU1_G014417"/>
</dbReference>
<reference evidence="5" key="2">
    <citation type="submission" date="2010-04" db="EMBL/GenBank/DDBJ databases">
        <authorList>
            <person name="Buell R."/>
            <person name="Hamilton J."/>
            <person name="Hostetler J."/>
        </authorList>
    </citation>
    <scope>NUCLEOTIDE SEQUENCE [LARGE SCALE GENOMIC DNA]</scope>
    <source>
        <strain evidence="5">DAOM:BR144</strain>
    </source>
</reference>
<name>K3XB49_GLOUD</name>
<dbReference type="AlphaFoldDB" id="K3XB49"/>
<reference evidence="4" key="3">
    <citation type="submission" date="2015-02" db="UniProtKB">
        <authorList>
            <consortium name="EnsemblProtists"/>
        </authorList>
    </citation>
    <scope>IDENTIFICATION</scope>
    <source>
        <strain evidence="4">DAOM BR144</strain>
    </source>
</reference>
<dbReference type="GO" id="GO:0003723">
    <property type="term" value="F:RNA binding"/>
    <property type="evidence" value="ECO:0007669"/>
    <property type="project" value="TreeGrafter"/>
</dbReference>
<feature type="compositionally biased region" description="Basic and acidic residues" evidence="3">
    <location>
        <begin position="467"/>
        <end position="477"/>
    </location>
</feature>
<dbReference type="EMBL" id="GL376589">
    <property type="status" value="NOT_ANNOTATED_CDS"/>
    <property type="molecule type" value="Genomic_DNA"/>
</dbReference>
<comment type="subcellular location">
    <subcellularLocation>
        <location evidence="1">Cytoplasm</location>
        <location evidence="1">P-body</location>
    </subcellularLocation>
</comment>
<dbReference type="VEuPathDB" id="FungiDB:PYU1_G014417"/>
<feature type="region of interest" description="Disordered" evidence="3">
    <location>
        <begin position="192"/>
        <end position="296"/>
    </location>
</feature>
<dbReference type="InterPro" id="IPR039900">
    <property type="entry name" value="Pat1-like"/>
</dbReference>
<dbReference type="InParanoid" id="K3XB49"/>
<keyword evidence="5" id="KW-1185">Reference proteome</keyword>
<dbReference type="GO" id="GO:0033962">
    <property type="term" value="P:P-body assembly"/>
    <property type="evidence" value="ECO:0007669"/>
    <property type="project" value="TreeGrafter"/>
</dbReference>
<evidence type="ECO:0000313" key="4">
    <source>
        <dbReference type="EnsemblProtists" id="PYU1_T014448"/>
    </source>
</evidence>
<evidence type="ECO:0000313" key="5">
    <source>
        <dbReference type="Proteomes" id="UP000019132"/>
    </source>
</evidence>
<feature type="region of interest" description="Disordered" evidence="3">
    <location>
        <begin position="107"/>
        <end position="128"/>
    </location>
</feature>
<feature type="compositionally biased region" description="Pro residues" evidence="3">
    <location>
        <begin position="248"/>
        <end position="257"/>
    </location>
</feature>
<feature type="compositionally biased region" description="Low complexity" evidence="3">
    <location>
        <begin position="258"/>
        <end position="272"/>
    </location>
</feature>
<feature type="region of interest" description="Disordered" evidence="3">
    <location>
        <begin position="1"/>
        <end position="22"/>
    </location>
</feature>
<feature type="compositionally biased region" description="Pro residues" evidence="3">
    <location>
        <begin position="223"/>
        <end position="237"/>
    </location>
</feature>
<sequence>MASGDAFGGDFTFGSSSSSSLDGLPAFFTNGSVDDKKYESLLADLRAHDLLGPLDGDSSDAFGASSSSASGAGGSSSLFFNDAFSAVFMGTFSESKSLFSDNTSIATNSSNASKPPPGFARAPPGLVAPSETDLKWARGQQEFSRIEEKFHSGTTTTTSANFLASPARGDDAELAFDESQFLNLRSLGLDDDDAMGSPMNKAKAAQPSLPGLSPKKAPQTTQQPPPLPSALPVPPAGFQPNAPAPSGVTPPPPPPGPWNNNGHQQHHQQQMQPPRPMGMPPHMHGALPSHMHPPPPPPFMHHGPPHGMPYPPPPPHFAGGHPQFAPRGAPMPPPRPNFKMMTPRDINFVVQQQMKQIRSSDPFSDDYYFHNYVQKRTRAVANSGMGPRPPALPLPSWKLQHVKSVDPRDAQREASSRNWETSFQVLGRNSKGSLYRPKQMLALASSNVDAQDKKDGDSPTASAAGDSDGHAKSSDEAAPKVLKMDSEAGQNSIFSNETWQKRLEIDRGMQCLLSLQDARHILDARGINVQQFHSMDEKDIDPSLAELRTRTTSLLLELASLLGVSVADDESRTPSCNLEQLYKMLYVVKGKKLVSRALPLLHPSARFVLLPHLVEYLLSARNVGRFADAEAQDEGDERLCQTLVLILMYHPLAPPAELFAESLQRALEGHDMQSLALLLHNRARAEALQALLQRGGTAVQQVESEPTKNQWNHYQAMFVSLATAIKQTA</sequence>
<dbReference type="PANTHER" id="PTHR21551">
    <property type="entry name" value="TOPOISOMERASE II-ASSOCIATED PROTEIN PAT1"/>
    <property type="match status" value="1"/>
</dbReference>
<accession>K3XB49</accession>
<evidence type="ECO:0000256" key="3">
    <source>
        <dbReference type="SAM" id="MobiDB-lite"/>
    </source>
</evidence>